<organism evidence="2 3">
    <name type="scientific">Romanomermis culicivorax</name>
    <name type="common">Nematode worm</name>
    <dbReference type="NCBI Taxonomy" id="13658"/>
    <lineage>
        <taxon>Eukaryota</taxon>
        <taxon>Metazoa</taxon>
        <taxon>Ecdysozoa</taxon>
        <taxon>Nematoda</taxon>
        <taxon>Enoplea</taxon>
        <taxon>Dorylaimia</taxon>
        <taxon>Mermithida</taxon>
        <taxon>Mermithoidea</taxon>
        <taxon>Mermithidae</taxon>
        <taxon>Romanomermis</taxon>
    </lineage>
</organism>
<accession>A0A915L3A3</accession>
<evidence type="ECO:0000256" key="1">
    <source>
        <dbReference type="SAM" id="MobiDB-lite"/>
    </source>
</evidence>
<dbReference type="WBParaSite" id="nRc.2.0.1.t45221-RA">
    <property type="protein sequence ID" value="nRc.2.0.1.t45221-RA"/>
    <property type="gene ID" value="nRc.2.0.1.g45221"/>
</dbReference>
<evidence type="ECO:0000313" key="2">
    <source>
        <dbReference type="Proteomes" id="UP000887565"/>
    </source>
</evidence>
<proteinExistence type="predicted"/>
<feature type="compositionally biased region" description="Basic residues" evidence="1">
    <location>
        <begin position="41"/>
        <end position="51"/>
    </location>
</feature>
<keyword evidence="2" id="KW-1185">Reference proteome</keyword>
<sequence length="135" mass="15621">MTEKSGDVIFKFFARLISSPYAIMPKISLASLETPPPKILRNQRLRPKKSRSTATRPWSPVTCSSNPIIDKACADPDKKLQEMKPEKENMYETRMENKKENSLIAYKVCCNNTNTLFEEKSFALVKYTNRKYNIH</sequence>
<dbReference type="AlphaFoldDB" id="A0A915L3A3"/>
<dbReference type="Proteomes" id="UP000887565">
    <property type="component" value="Unplaced"/>
</dbReference>
<protein>
    <submittedName>
        <fullName evidence="3">Uncharacterized protein</fullName>
    </submittedName>
</protein>
<reference evidence="3" key="1">
    <citation type="submission" date="2022-11" db="UniProtKB">
        <authorList>
            <consortium name="WormBaseParasite"/>
        </authorList>
    </citation>
    <scope>IDENTIFICATION</scope>
</reference>
<feature type="region of interest" description="Disordered" evidence="1">
    <location>
        <begin position="38"/>
        <end position="60"/>
    </location>
</feature>
<evidence type="ECO:0000313" key="3">
    <source>
        <dbReference type="WBParaSite" id="nRc.2.0.1.t45221-RA"/>
    </source>
</evidence>
<name>A0A915L3A3_ROMCU</name>